<organism evidence="1">
    <name type="scientific">Medicago truncatula</name>
    <name type="common">Barrel medic</name>
    <name type="synonym">Medicago tribuloides</name>
    <dbReference type="NCBI Taxonomy" id="3880"/>
    <lineage>
        <taxon>Eukaryota</taxon>
        <taxon>Viridiplantae</taxon>
        <taxon>Streptophyta</taxon>
        <taxon>Embryophyta</taxon>
        <taxon>Tracheophyta</taxon>
        <taxon>Spermatophyta</taxon>
        <taxon>Magnoliopsida</taxon>
        <taxon>eudicotyledons</taxon>
        <taxon>Gunneridae</taxon>
        <taxon>Pentapetalae</taxon>
        <taxon>rosids</taxon>
        <taxon>fabids</taxon>
        <taxon>Fabales</taxon>
        <taxon>Fabaceae</taxon>
        <taxon>Papilionoideae</taxon>
        <taxon>50 kb inversion clade</taxon>
        <taxon>NPAAA clade</taxon>
        <taxon>Hologalegina</taxon>
        <taxon>IRL clade</taxon>
        <taxon>Trifolieae</taxon>
        <taxon>Medicago</taxon>
    </lineage>
</organism>
<evidence type="ECO:0008006" key="2">
    <source>
        <dbReference type="Google" id="ProtNLM"/>
    </source>
</evidence>
<proteinExistence type="evidence at transcript level"/>
<dbReference type="SUPFAM" id="SSF53474">
    <property type="entry name" value="alpha/beta-Hydrolases"/>
    <property type="match status" value="1"/>
</dbReference>
<sequence>MKRDVPLLEDVVVIEGAGHFIHQERADKINTYIYDFFKKF</sequence>
<dbReference type="InterPro" id="IPR029058">
    <property type="entry name" value="AB_hydrolase_fold"/>
</dbReference>
<reference evidence="1" key="1">
    <citation type="submission" date="2012-05" db="EMBL/GenBank/DDBJ databases">
        <authorList>
            <person name="Krishnakumar V."/>
            <person name="Cheung F."/>
            <person name="Xiao Y."/>
            <person name="Chan A."/>
            <person name="Moskal W.A."/>
            <person name="Town C.D."/>
        </authorList>
    </citation>
    <scope>NUCLEOTIDE SEQUENCE</scope>
</reference>
<protein>
    <recommendedName>
        <fullName evidence="2">Soluble epoxide hydrolase</fullName>
    </recommendedName>
</protein>
<dbReference type="EMBL" id="BT141034">
    <property type="protein sequence ID" value="AFK40828.1"/>
    <property type="molecule type" value="mRNA"/>
</dbReference>
<dbReference type="Gene3D" id="3.40.50.1820">
    <property type="entry name" value="alpha/beta hydrolase"/>
    <property type="match status" value="1"/>
</dbReference>
<accession>I3SKN6</accession>
<evidence type="ECO:0000313" key="1">
    <source>
        <dbReference type="EMBL" id="AFK40828.1"/>
    </source>
</evidence>
<dbReference type="AlphaFoldDB" id="I3SKN6"/>
<name>I3SKN6_MEDTR</name>